<sequence length="104" mass="11474">MKKLGAFVMSVVVTGMLSGCFDSTPSCDNKVITQHLNDVLTELYKNVATFSLSEYKTERVDDNAKKVTCQAKISVTAFGQTNTDILRYTAQNTGKDIEVEILDD</sequence>
<evidence type="ECO:0008006" key="3">
    <source>
        <dbReference type="Google" id="ProtNLM"/>
    </source>
</evidence>
<dbReference type="RefSeq" id="WP_115721186.1">
    <property type="nucleotide sequence ID" value="NZ_UGHX01000001.1"/>
</dbReference>
<gene>
    <name evidence="1" type="ORF">NCTC12219_00110</name>
</gene>
<dbReference type="AlphaFoldDB" id="A0A377JQK3"/>
<dbReference type="PROSITE" id="PS51257">
    <property type="entry name" value="PROKAR_LIPOPROTEIN"/>
    <property type="match status" value="1"/>
</dbReference>
<name>A0A377JQK3_9HELI</name>
<organism evidence="1 2">
    <name type="scientific">Helicobacter cinaedi</name>
    <dbReference type="NCBI Taxonomy" id="213"/>
    <lineage>
        <taxon>Bacteria</taxon>
        <taxon>Pseudomonadati</taxon>
        <taxon>Campylobacterota</taxon>
        <taxon>Epsilonproteobacteria</taxon>
        <taxon>Campylobacterales</taxon>
        <taxon>Helicobacteraceae</taxon>
        <taxon>Helicobacter</taxon>
    </lineage>
</organism>
<dbReference type="Proteomes" id="UP000255103">
    <property type="component" value="Unassembled WGS sequence"/>
</dbReference>
<evidence type="ECO:0000313" key="1">
    <source>
        <dbReference type="EMBL" id="STP10261.1"/>
    </source>
</evidence>
<proteinExistence type="predicted"/>
<protein>
    <recommendedName>
        <fullName evidence="3">DUF4333 domain-containing protein</fullName>
    </recommendedName>
</protein>
<dbReference type="EMBL" id="UGHX01000001">
    <property type="protein sequence ID" value="STP10261.1"/>
    <property type="molecule type" value="Genomic_DNA"/>
</dbReference>
<evidence type="ECO:0000313" key="2">
    <source>
        <dbReference type="Proteomes" id="UP000255103"/>
    </source>
</evidence>
<reference evidence="1 2" key="1">
    <citation type="submission" date="2018-06" db="EMBL/GenBank/DDBJ databases">
        <authorList>
            <consortium name="Pathogen Informatics"/>
            <person name="Doyle S."/>
        </authorList>
    </citation>
    <scope>NUCLEOTIDE SEQUENCE [LARGE SCALE GENOMIC DNA]</scope>
    <source>
        <strain evidence="1 2">NCTC12219</strain>
    </source>
</reference>
<accession>A0A377JQK3</accession>